<dbReference type="AlphaFoldDB" id="A0A076EZT5"/>
<evidence type="ECO:0000259" key="4">
    <source>
        <dbReference type="Pfam" id="PF00881"/>
    </source>
</evidence>
<keyword evidence="5" id="KW-0614">Plasmid</keyword>
<keyword evidence="1" id="KW-0285">Flavoprotein</keyword>
<evidence type="ECO:0000256" key="1">
    <source>
        <dbReference type="ARBA" id="ARBA00022630"/>
    </source>
</evidence>
<protein>
    <submittedName>
        <fullName evidence="5">Nitroreductase</fullName>
    </submittedName>
</protein>
<dbReference type="InterPro" id="IPR000415">
    <property type="entry name" value="Nitroreductase-like"/>
</dbReference>
<dbReference type="PANTHER" id="PTHR23026:SF90">
    <property type="entry name" value="IODOTYROSINE DEIODINASE 1"/>
    <property type="match status" value="1"/>
</dbReference>
<reference evidence="5 6" key="1">
    <citation type="submission" date="2014-07" db="EMBL/GenBank/DDBJ databases">
        <title>Genome Sequence of Rhodococcus opacus Strain R7, a Biodegrader of Mono- and Polycyclic Aromatic Hydrocarbons.</title>
        <authorList>
            <person name="Di Gennaro P."/>
            <person name="Zampolli J."/>
            <person name="Presti I."/>
            <person name="Cappelletti M."/>
            <person name="D'Ursi P."/>
            <person name="Orro A."/>
            <person name="Mezzelani A."/>
            <person name="Milanesi L."/>
        </authorList>
    </citation>
    <scope>NUCLEOTIDE SEQUENCE [LARGE SCALE GENOMIC DNA]</scope>
    <source>
        <strain evidence="5 6">R7</strain>
        <plasmid evidence="5">pPDG2</plasmid>
    </source>
</reference>
<feature type="domain" description="Nitroreductase" evidence="4">
    <location>
        <begin position="17"/>
        <end position="203"/>
    </location>
</feature>
<dbReference type="SUPFAM" id="SSF55469">
    <property type="entry name" value="FMN-dependent nitroreductase-like"/>
    <property type="match status" value="1"/>
</dbReference>
<dbReference type="InterPro" id="IPR050627">
    <property type="entry name" value="Nitroreductase/BluB"/>
</dbReference>
<dbReference type="Gene3D" id="3.40.109.10">
    <property type="entry name" value="NADH Oxidase"/>
    <property type="match status" value="1"/>
</dbReference>
<proteinExistence type="predicted"/>
<organism evidence="5 6">
    <name type="scientific">Rhodococcus opacus</name>
    <name type="common">Nocardia opaca</name>
    <dbReference type="NCBI Taxonomy" id="37919"/>
    <lineage>
        <taxon>Bacteria</taxon>
        <taxon>Bacillati</taxon>
        <taxon>Actinomycetota</taxon>
        <taxon>Actinomycetes</taxon>
        <taxon>Mycobacteriales</taxon>
        <taxon>Nocardiaceae</taxon>
        <taxon>Rhodococcus</taxon>
    </lineage>
</organism>
<sequence length="228" mass="24971">MAVSTDTRVDVLDELLDERWSCRAFLDTPVPAETLDRLLTTAQRSPSWCNTQPWQVTILTGQFLEAVRSEFVDYATSHSAAPDLPFPERYSGKYLERRRECAWQLYESVGIAQGDREASGKQALENFRFFGAPAVAVITTEADLGTYGAIDCGVYVGSFLLVAQSLGLATIAQAALASHAPFLRERLGIPDHRKIVLGISFGYPDRDHPANGFRTTRAAVGSETAVLG</sequence>
<name>A0A076EZT5_RHOOP</name>
<evidence type="ECO:0000256" key="2">
    <source>
        <dbReference type="ARBA" id="ARBA00022643"/>
    </source>
</evidence>
<accession>A0A076EZT5</accession>
<dbReference type="Pfam" id="PF00881">
    <property type="entry name" value="Nitroreductase"/>
    <property type="match status" value="1"/>
</dbReference>
<evidence type="ECO:0000313" key="5">
    <source>
        <dbReference type="EMBL" id="AII10938.1"/>
    </source>
</evidence>
<dbReference type="GO" id="GO:0016491">
    <property type="term" value="F:oxidoreductase activity"/>
    <property type="evidence" value="ECO:0007669"/>
    <property type="project" value="UniProtKB-KW"/>
</dbReference>
<dbReference type="InterPro" id="IPR029479">
    <property type="entry name" value="Nitroreductase"/>
</dbReference>
<keyword evidence="3" id="KW-0560">Oxidoreductase</keyword>
<dbReference type="CDD" id="cd02136">
    <property type="entry name" value="PnbA_NfnB-like"/>
    <property type="match status" value="1"/>
</dbReference>
<dbReference type="Proteomes" id="UP000028488">
    <property type="component" value="Plasmid pPDG2"/>
</dbReference>
<evidence type="ECO:0000313" key="6">
    <source>
        <dbReference type="Proteomes" id="UP000028488"/>
    </source>
</evidence>
<geneLocation type="plasmid" evidence="5 6">
    <name>pPDG2</name>
</geneLocation>
<dbReference type="EMBL" id="CP008949">
    <property type="protein sequence ID" value="AII10938.1"/>
    <property type="molecule type" value="Genomic_DNA"/>
</dbReference>
<dbReference type="RefSeq" id="WP_128643364.1">
    <property type="nucleotide sequence ID" value="NZ_CP008949.1"/>
</dbReference>
<keyword evidence="2" id="KW-0288">FMN</keyword>
<evidence type="ECO:0000256" key="3">
    <source>
        <dbReference type="ARBA" id="ARBA00023002"/>
    </source>
</evidence>
<dbReference type="PANTHER" id="PTHR23026">
    <property type="entry name" value="NADPH NITROREDUCTASE"/>
    <property type="match status" value="1"/>
</dbReference>
<gene>
    <name evidence="5" type="ORF">EP51_43225</name>
</gene>